<dbReference type="EMBL" id="JADNRY010000076">
    <property type="protein sequence ID" value="KAF9067254.1"/>
    <property type="molecule type" value="Genomic_DNA"/>
</dbReference>
<keyword evidence="2" id="KW-1185">Reference proteome</keyword>
<sequence length="103" mass="11933">MPDSVMLVNVCSDMLTHHRWMHESICKDGPESHMFFNSTACAHLVDQLPECLDSIQYAYQQQTSPSRVDAMNKCSYPLGGIWDDFPQRDPYDYRTKVGVVQWM</sequence>
<dbReference type="OrthoDB" id="443318at2759"/>
<evidence type="ECO:0000313" key="2">
    <source>
        <dbReference type="Proteomes" id="UP000772434"/>
    </source>
</evidence>
<proteinExistence type="predicted"/>
<organism evidence="1 2">
    <name type="scientific">Rhodocollybia butyracea</name>
    <dbReference type="NCBI Taxonomy" id="206335"/>
    <lineage>
        <taxon>Eukaryota</taxon>
        <taxon>Fungi</taxon>
        <taxon>Dikarya</taxon>
        <taxon>Basidiomycota</taxon>
        <taxon>Agaricomycotina</taxon>
        <taxon>Agaricomycetes</taxon>
        <taxon>Agaricomycetidae</taxon>
        <taxon>Agaricales</taxon>
        <taxon>Marasmiineae</taxon>
        <taxon>Omphalotaceae</taxon>
        <taxon>Rhodocollybia</taxon>
    </lineage>
</organism>
<protein>
    <submittedName>
        <fullName evidence="1">Uncharacterized protein</fullName>
    </submittedName>
</protein>
<dbReference type="Proteomes" id="UP000772434">
    <property type="component" value="Unassembled WGS sequence"/>
</dbReference>
<comment type="caution">
    <text evidence="1">The sequence shown here is derived from an EMBL/GenBank/DDBJ whole genome shotgun (WGS) entry which is preliminary data.</text>
</comment>
<reference evidence="1" key="1">
    <citation type="submission" date="2020-11" db="EMBL/GenBank/DDBJ databases">
        <authorList>
            <consortium name="DOE Joint Genome Institute"/>
            <person name="Ahrendt S."/>
            <person name="Riley R."/>
            <person name="Andreopoulos W."/>
            <person name="Labutti K."/>
            <person name="Pangilinan J."/>
            <person name="Ruiz-Duenas F.J."/>
            <person name="Barrasa J.M."/>
            <person name="Sanchez-Garcia M."/>
            <person name="Camarero S."/>
            <person name="Miyauchi S."/>
            <person name="Serrano A."/>
            <person name="Linde D."/>
            <person name="Babiker R."/>
            <person name="Drula E."/>
            <person name="Ayuso-Fernandez I."/>
            <person name="Pacheco R."/>
            <person name="Padilla G."/>
            <person name="Ferreira P."/>
            <person name="Barriuso J."/>
            <person name="Kellner H."/>
            <person name="Castanera R."/>
            <person name="Alfaro M."/>
            <person name="Ramirez L."/>
            <person name="Pisabarro A.G."/>
            <person name="Kuo A."/>
            <person name="Tritt A."/>
            <person name="Lipzen A."/>
            <person name="He G."/>
            <person name="Yan M."/>
            <person name="Ng V."/>
            <person name="Cullen D."/>
            <person name="Martin F."/>
            <person name="Rosso M.-N."/>
            <person name="Henrissat B."/>
            <person name="Hibbett D."/>
            <person name="Martinez A.T."/>
            <person name="Grigoriev I.V."/>
        </authorList>
    </citation>
    <scope>NUCLEOTIDE SEQUENCE</scope>
    <source>
        <strain evidence="1">AH 40177</strain>
    </source>
</reference>
<dbReference type="AlphaFoldDB" id="A0A9P5PPY5"/>
<gene>
    <name evidence="1" type="ORF">BDP27DRAFT_932190</name>
</gene>
<name>A0A9P5PPY5_9AGAR</name>
<accession>A0A9P5PPY5</accession>
<evidence type="ECO:0000313" key="1">
    <source>
        <dbReference type="EMBL" id="KAF9067254.1"/>
    </source>
</evidence>